<gene>
    <name evidence="3" type="ORF">EKJ_20060</name>
</gene>
<protein>
    <submittedName>
        <fullName evidence="3">Uncharacterized protein</fullName>
    </submittedName>
</protein>
<evidence type="ECO:0000313" key="4">
    <source>
        <dbReference type="Proteomes" id="UP000290057"/>
    </source>
</evidence>
<reference evidence="3 4" key="1">
    <citation type="submission" date="2019-01" db="EMBL/GenBank/DDBJ databases">
        <title>Complete genome sequence of Erythrobacter flavus KJ5.</title>
        <authorList>
            <person name="Kanesaki Y."/>
            <person name="Brotosudarmo T."/>
            <person name="Moriuchi R."/>
            <person name="Awai K."/>
        </authorList>
    </citation>
    <scope>NUCLEOTIDE SEQUENCE [LARGE SCALE GENOMIC DNA]</scope>
    <source>
        <strain evidence="3 4">KJ5</strain>
    </source>
</reference>
<feature type="region of interest" description="Disordered" evidence="1">
    <location>
        <begin position="168"/>
        <end position="193"/>
    </location>
</feature>
<evidence type="ECO:0000313" key="3">
    <source>
        <dbReference type="EMBL" id="BBI21159.1"/>
    </source>
</evidence>
<keyword evidence="2" id="KW-0732">Signal</keyword>
<organism evidence="3 4">
    <name type="scientific">Qipengyuania flava</name>
    <dbReference type="NCBI Taxonomy" id="192812"/>
    <lineage>
        <taxon>Bacteria</taxon>
        <taxon>Pseudomonadati</taxon>
        <taxon>Pseudomonadota</taxon>
        <taxon>Alphaproteobacteria</taxon>
        <taxon>Sphingomonadales</taxon>
        <taxon>Erythrobacteraceae</taxon>
        <taxon>Qipengyuania</taxon>
    </lineage>
</organism>
<feature type="chain" id="PRO_5019063362" evidence="2">
    <location>
        <begin position="27"/>
        <end position="193"/>
    </location>
</feature>
<sequence length="193" mass="21388">METYPMRNMILSGAAALAFTATPALADHHMEGEAFSWSAQQEAAYDGWPADRQTAYDGWPADVQKYYWTLTPSQMQGWWVLTDEQRVRIYEMTPDARTQAWTQIASQMSSATPTAPTRSDASPRFQSKEMVQATPAEYTAASGDNLPVCSAMQQDGCINSWAKNKTGNRPLEYWPGKPASEIPEKLPATKPGS</sequence>
<evidence type="ECO:0000256" key="1">
    <source>
        <dbReference type="SAM" id="MobiDB-lite"/>
    </source>
</evidence>
<evidence type="ECO:0000256" key="2">
    <source>
        <dbReference type="SAM" id="SignalP"/>
    </source>
</evidence>
<dbReference type="EMBL" id="AP019389">
    <property type="protein sequence ID" value="BBI21159.1"/>
    <property type="molecule type" value="Genomic_DNA"/>
</dbReference>
<dbReference type="Proteomes" id="UP000290057">
    <property type="component" value="Chromosome"/>
</dbReference>
<feature type="signal peptide" evidence="2">
    <location>
        <begin position="1"/>
        <end position="26"/>
    </location>
</feature>
<proteinExistence type="predicted"/>
<name>A0A3T1CJJ3_9SPHN</name>
<dbReference type="AlphaFoldDB" id="A0A3T1CJJ3"/>
<keyword evidence="4" id="KW-1185">Reference proteome</keyword>
<accession>A0A3T1CJJ3</accession>